<reference evidence="1 2" key="2">
    <citation type="submission" date="2020-03" db="EMBL/GenBank/DDBJ databases">
        <authorList>
            <person name="Ichikawa N."/>
            <person name="Kimura A."/>
            <person name="Kitahashi Y."/>
            <person name="Uohara A."/>
        </authorList>
    </citation>
    <scope>NUCLEOTIDE SEQUENCE [LARGE SCALE GENOMIC DNA]</scope>
    <source>
        <strain evidence="1 2">NBRC 105367</strain>
    </source>
</reference>
<sequence length="86" mass="9956">MVDGVPYVRSGYGTSSNWFRRARRDGRATFVDGRHRYPVAVEVVDDEATVDRVDDAYRTKYARYRGPLRGMLAPELRAFTMRVTPR</sequence>
<evidence type="ECO:0000313" key="2">
    <source>
        <dbReference type="Proteomes" id="UP000503011"/>
    </source>
</evidence>
<dbReference type="Pfam" id="PF10012">
    <property type="entry name" value="DUF2255"/>
    <property type="match status" value="1"/>
</dbReference>
<dbReference type="KEGG" id="psuu:Psuf_075140"/>
<reference evidence="1 2" key="1">
    <citation type="submission" date="2020-03" db="EMBL/GenBank/DDBJ databases">
        <title>Whole genome shotgun sequence of Phytohabitans suffuscus NBRC 105367.</title>
        <authorList>
            <person name="Komaki H."/>
            <person name="Tamura T."/>
        </authorList>
    </citation>
    <scope>NUCLEOTIDE SEQUENCE [LARGE SCALE GENOMIC DNA]</scope>
    <source>
        <strain evidence="1 2">NBRC 105367</strain>
    </source>
</reference>
<evidence type="ECO:0000313" key="1">
    <source>
        <dbReference type="EMBL" id="BCB90201.1"/>
    </source>
</evidence>
<organism evidence="1 2">
    <name type="scientific">Phytohabitans suffuscus</name>
    <dbReference type="NCBI Taxonomy" id="624315"/>
    <lineage>
        <taxon>Bacteria</taxon>
        <taxon>Bacillati</taxon>
        <taxon>Actinomycetota</taxon>
        <taxon>Actinomycetes</taxon>
        <taxon>Micromonosporales</taxon>
        <taxon>Micromonosporaceae</taxon>
    </lineage>
</organism>
<proteinExistence type="predicted"/>
<gene>
    <name evidence="1" type="ORF">Psuf_075140</name>
</gene>
<dbReference type="AlphaFoldDB" id="A0A6F8YWH4"/>
<keyword evidence="2" id="KW-1185">Reference proteome</keyword>
<dbReference type="Proteomes" id="UP000503011">
    <property type="component" value="Chromosome"/>
</dbReference>
<dbReference type="EMBL" id="AP022871">
    <property type="protein sequence ID" value="BCB90201.1"/>
    <property type="molecule type" value="Genomic_DNA"/>
</dbReference>
<evidence type="ECO:0008006" key="3">
    <source>
        <dbReference type="Google" id="ProtNLM"/>
    </source>
</evidence>
<name>A0A6F8YWH4_9ACTN</name>
<protein>
    <recommendedName>
        <fullName evidence="3">DUF2255 domain-containing protein</fullName>
    </recommendedName>
</protein>
<accession>A0A6F8YWH4</accession>
<dbReference type="InterPro" id="IPR016888">
    <property type="entry name" value="UCP028498"/>
</dbReference>